<dbReference type="RefSeq" id="WP_273172339.1">
    <property type="nucleotide sequence ID" value="NZ_JAAXZR010000006.1"/>
</dbReference>
<dbReference type="Gene3D" id="1.20.120.450">
    <property type="entry name" value="dinb family like domain"/>
    <property type="match status" value="1"/>
</dbReference>
<dbReference type="PANTHER" id="PTHR40658:SF3">
    <property type="entry name" value="CLBS_DFSB FAMILY FOUR-HELIX BUNDLE PROTEIN"/>
    <property type="match status" value="1"/>
</dbReference>
<evidence type="ECO:0000313" key="1">
    <source>
        <dbReference type="EMBL" id="NLT78917.1"/>
    </source>
</evidence>
<protein>
    <submittedName>
        <fullName evidence="1">ClbS/DfsB family four-helix bundle protein</fullName>
    </submittedName>
</protein>
<reference evidence="1" key="1">
    <citation type="journal article" date="2020" name="Biotechnol. Biofuels">
        <title>New insights from the biogas microbiome by comprehensive genome-resolved metagenomics of nearly 1600 species originating from multiple anaerobic digesters.</title>
        <authorList>
            <person name="Campanaro S."/>
            <person name="Treu L."/>
            <person name="Rodriguez-R L.M."/>
            <person name="Kovalovszki A."/>
            <person name="Ziels R.M."/>
            <person name="Maus I."/>
            <person name="Zhu X."/>
            <person name="Kougias P.G."/>
            <person name="Basile A."/>
            <person name="Luo G."/>
            <person name="Schluter A."/>
            <person name="Konstantinidis K.T."/>
            <person name="Angelidaki I."/>
        </authorList>
    </citation>
    <scope>NUCLEOTIDE SEQUENCE</scope>
    <source>
        <strain evidence="1">AS01afH2WH_6</strain>
    </source>
</reference>
<dbReference type="PANTHER" id="PTHR40658">
    <property type="match status" value="1"/>
</dbReference>
<proteinExistence type="predicted"/>
<sequence length="178" mass="20658">MRAYDGKHELTGEIRKRAELFINEFSEVTDTEKDRIVDGVDRTPAQMIAYQLGWMRLLLGWEREESEGHKVVTPHPEYRWNALGGLYQHFYDEYADCGIAELTAQFRETVDEMISMTDSYSDTELFTAGGRAWAASTPANWPVWKWIHINTVAPFTSFRTKIRKWKKLNAATPQSTDF</sequence>
<gene>
    <name evidence="1" type="ORF">GXW98_01340</name>
</gene>
<organism evidence="1 2">
    <name type="scientific">Bifidobacterium crudilactis</name>
    <dbReference type="NCBI Taxonomy" id="327277"/>
    <lineage>
        <taxon>Bacteria</taxon>
        <taxon>Bacillati</taxon>
        <taxon>Actinomycetota</taxon>
        <taxon>Actinomycetes</taxon>
        <taxon>Bifidobacteriales</taxon>
        <taxon>Bifidobacteriaceae</taxon>
        <taxon>Bifidobacterium</taxon>
    </lineage>
</organism>
<reference evidence="1" key="2">
    <citation type="submission" date="2020-01" db="EMBL/GenBank/DDBJ databases">
        <authorList>
            <person name="Campanaro S."/>
        </authorList>
    </citation>
    <scope>NUCLEOTIDE SEQUENCE</scope>
    <source>
        <strain evidence="1">AS01afH2WH_6</strain>
    </source>
</reference>
<evidence type="ECO:0000313" key="2">
    <source>
        <dbReference type="Proteomes" id="UP000767327"/>
    </source>
</evidence>
<comment type="caution">
    <text evidence="1">The sequence shown here is derived from an EMBL/GenBank/DDBJ whole genome shotgun (WGS) entry which is preliminary data.</text>
</comment>
<dbReference type="Pfam" id="PF08020">
    <property type="entry name" value="DUF1706"/>
    <property type="match status" value="1"/>
</dbReference>
<dbReference type="AlphaFoldDB" id="A0A971CY29"/>
<name>A0A971CY29_9BIFI</name>
<dbReference type="InterPro" id="IPR034660">
    <property type="entry name" value="DinB/YfiT-like"/>
</dbReference>
<dbReference type="InterPro" id="IPR012550">
    <property type="entry name" value="DUF1706"/>
</dbReference>
<accession>A0A971CY29</accession>
<dbReference type="Proteomes" id="UP000767327">
    <property type="component" value="Unassembled WGS sequence"/>
</dbReference>
<dbReference type="PIRSF" id="PIRSF031551">
    <property type="entry name" value="DUF1706"/>
    <property type="match status" value="1"/>
</dbReference>
<dbReference type="EMBL" id="JAAXZR010000006">
    <property type="protein sequence ID" value="NLT78917.1"/>
    <property type="molecule type" value="Genomic_DNA"/>
</dbReference>